<evidence type="ECO:0000256" key="1">
    <source>
        <dbReference type="ARBA" id="ARBA00001971"/>
    </source>
</evidence>
<evidence type="ECO:0000256" key="9">
    <source>
        <dbReference type="RuleBase" id="RU000461"/>
    </source>
</evidence>
<feature type="binding site" description="axial binding residue" evidence="8">
    <location>
        <position position="458"/>
    </location>
    <ligand>
        <name>heme</name>
        <dbReference type="ChEBI" id="CHEBI:30413"/>
    </ligand>
    <ligandPart>
        <name>Fe</name>
        <dbReference type="ChEBI" id="CHEBI:18248"/>
    </ligandPart>
</feature>
<dbReference type="OrthoDB" id="3945418at2759"/>
<protein>
    <submittedName>
        <fullName evidence="11">25-hydroxyvitamin D-1 alpha hydroxylase, mitochondrial</fullName>
    </submittedName>
</protein>
<keyword evidence="5 9" id="KW-0560">Oxidoreductase</keyword>
<evidence type="ECO:0000256" key="5">
    <source>
        <dbReference type="ARBA" id="ARBA00023002"/>
    </source>
</evidence>
<comment type="cofactor">
    <cofactor evidence="1 8">
        <name>heme</name>
        <dbReference type="ChEBI" id="CHEBI:30413"/>
    </cofactor>
</comment>
<evidence type="ECO:0000256" key="7">
    <source>
        <dbReference type="ARBA" id="ARBA00023033"/>
    </source>
</evidence>
<dbReference type="GO" id="GO:0008203">
    <property type="term" value="P:cholesterol metabolic process"/>
    <property type="evidence" value="ECO:0007669"/>
    <property type="project" value="TreeGrafter"/>
</dbReference>
<evidence type="ECO:0000313" key="10">
    <source>
        <dbReference type="Proteomes" id="UP000515150"/>
    </source>
</evidence>
<dbReference type="InterPro" id="IPR002401">
    <property type="entry name" value="Cyt_P450_E_grp-I"/>
</dbReference>
<dbReference type="InterPro" id="IPR001128">
    <property type="entry name" value="Cyt_P450"/>
</dbReference>
<evidence type="ECO:0000313" key="11">
    <source>
        <dbReference type="RefSeq" id="XP_029007975.1"/>
    </source>
</evidence>
<dbReference type="PANTHER" id="PTHR24279:SF121">
    <property type="entry name" value="CYTOCHROME P450 FAMILY 27 SUBFAMILY B MEMBER 1"/>
    <property type="match status" value="1"/>
</dbReference>
<accession>A0A6P7MNZ1</accession>
<dbReference type="GO" id="GO:0006704">
    <property type="term" value="P:glucocorticoid biosynthetic process"/>
    <property type="evidence" value="ECO:0007669"/>
    <property type="project" value="TreeGrafter"/>
</dbReference>
<keyword evidence="6 8" id="KW-0408">Iron</keyword>
<dbReference type="PANTHER" id="PTHR24279">
    <property type="entry name" value="CYTOCHROME P450"/>
    <property type="match status" value="1"/>
</dbReference>
<dbReference type="GO" id="GO:0034650">
    <property type="term" value="P:cortisol metabolic process"/>
    <property type="evidence" value="ECO:0007669"/>
    <property type="project" value="TreeGrafter"/>
</dbReference>
<keyword evidence="4 8" id="KW-0479">Metal-binding</keyword>
<dbReference type="AlphaFoldDB" id="A0A6P7MNZ1"/>
<evidence type="ECO:0000256" key="4">
    <source>
        <dbReference type="ARBA" id="ARBA00022723"/>
    </source>
</evidence>
<gene>
    <name evidence="11" type="primary">LOC114856290</name>
</gene>
<dbReference type="GO" id="GO:0005506">
    <property type="term" value="F:iron ion binding"/>
    <property type="evidence" value="ECO:0007669"/>
    <property type="project" value="InterPro"/>
</dbReference>
<dbReference type="PRINTS" id="PR00385">
    <property type="entry name" value="P450"/>
</dbReference>
<organism evidence="10 11">
    <name type="scientific">Betta splendens</name>
    <name type="common">Siamese fighting fish</name>
    <dbReference type="NCBI Taxonomy" id="158456"/>
    <lineage>
        <taxon>Eukaryota</taxon>
        <taxon>Metazoa</taxon>
        <taxon>Chordata</taxon>
        <taxon>Craniata</taxon>
        <taxon>Vertebrata</taxon>
        <taxon>Euteleostomi</taxon>
        <taxon>Actinopterygii</taxon>
        <taxon>Neopterygii</taxon>
        <taxon>Teleostei</taxon>
        <taxon>Neoteleostei</taxon>
        <taxon>Acanthomorphata</taxon>
        <taxon>Anabantaria</taxon>
        <taxon>Anabantiformes</taxon>
        <taxon>Anabantoidei</taxon>
        <taxon>Osphronemidae</taxon>
        <taxon>Betta</taxon>
    </lineage>
</organism>
<evidence type="ECO:0000256" key="3">
    <source>
        <dbReference type="ARBA" id="ARBA00022617"/>
    </source>
</evidence>
<dbReference type="InterPro" id="IPR017972">
    <property type="entry name" value="Cyt_P450_CS"/>
</dbReference>
<dbReference type="FunFam" id="1.10.630.10:FF:000006">
    <property type="entry name" value="Cytochrome P450 302a1, mitochondrial"/>
    <property type="match status" value="1"/>
</dbReference>
<sequence>MILVRRMLQQALRVSGRSAFPLVKWMERWAEGASVGPEATERKAARTLEDMPGPSLVSFAWDLFAKRGLSRLHELQLEGVRRYGPVWKASFGPILTVHVAEPALIEQVLRQEGQHPMRSDLSSWKDYRKLRGHHYGLLTAEGEEWQAVRSLLGKHMLRPKAVEAYDKTLNSVVGDLVAKLRLSRRRRGLVTDVASEFYRFGLEGISSVLFESRIGCLDEVVPEETERFIQSINTMFVMTLLTMAMPSWLHQLFPKPWKVFCQCWDYMFSFAKGHIDQRMKAEAERVARGETVEGRYLTYFLSQTKLPMKTVYSNVTELLLAGVDTISSTLSWTLYELSRHPEVQASLRREVLDVMQGRREPEAADVARMPLLKATVREVLRLYPVIPANARVIPQRDIQVGDYLIPKNTLITLCHFATSRDPDVFSDPDEFQPHRWLRKEQAHHPYASLPFGVGKRSCIGRRIAELELYLALSRILMEFDVKPDPEGASVKPMTRTLLVPESMINLQFIER</sequence>
<dbReference type="GO" id="GO:0042359">
    <property type="term" value="P:vitamin D metabolic process"/>
    <property type="evidence" value="ECO:0007669"/>
    <property type="project" value="UniProtKB-ARBA"/>
</dbReference>
<dbReference type="KEGG" id="bspl:114856290"/>
<dbReference type="PROSITE" id="PS00086">
    <property type="entry name" value="CYTOCHROME_P450"/>
    <property type="match status" value="1"/>
</dbReference>
<evidence type="ECO:0000256" key="6">
    <source>
        <dbReference type="ARBA" id="ARBA00023004"/>
    </source>
</evidence>
<dbReference type="GO" id="GO:0020037">
    <property type="term" value="F:heme binding"/>
    <property type="evidence" value="ECO:0007669"/>
    <property type="project" value="InterPro"/>
</dbReference>
<dbReference type="GeneID" id="114856290"/>
<dbReference type="CDD" id="cd20648">
    <property type="entry name" value="CYP27B1"/>
    <property type="match status" value="1"/>
</dbReference>
<dbReference type="Proteomes" id="UP000515150">
    <property type="component" value="Chromosome 5"/>
</dbReference>
<dbReference type="InterPro" id="IPR050479">
    <property type="entry name" value="CYP11_CYP27_families"/>
</dbReference>
<dbReference type="Gene3D" id="1.10.630.10">
    <property type="entry name" value="Cytochrome P450"/>
    <property type="match status" value="1"/>
</dbReference>
<dbReference type="RefSeq" id="XP_029007975.1">
    <property type="nucleotide sequence ID" value="XM_029152142.3"/>
</dbReference>
<dbReference type="GO" id="GO:0016705">
    <property type="term" value="F:oxidoreductase activity, acting on paired donors, with incorporation or reduction of molecular oxygen"/>
    <property type="evidence" value="ECO:0007669"/>
    <property type="project" value="InterPro"/>
</dbReference>
<dbReference type="PRINTS" id="PR00463">
    <property type="entry name" value="EP450I"/>
</dbReference>
<dbReference type="GO" id="GO:0071375">
    <property type="term" value="P:cellular response to peptide hormone stimulus"/>
    <property type="evidence" value="ECO:0007669"/>
    <property type="project" value="TreeGrafter"/>
</dbReference>
<dbReference type="GO" id="GO:0006700">
    <property type="term" value="P:C21-steroid hormone biosynthetic process"/>
    <property type="evidence" value="ECO:0007669"/>
    <property type="project" value="TreeGrafter"/>
</dbReference>
<dbReference type="Pfam" id="PF00067">
    <property type="entry name" value="p450"/>
    <property type="match status" value="1"/>
</dbReference>
<dbReference type="InterPro" id="IPR036396">
    <property type="entry name" value="Cyt_P450_sf"/>
</dbReference>
<keyword evidence="3 8" id="KW-0349">Heme</keyword>
<reference evidence="11" key="1">
    <citation type="submission" date="2025-08" db="UniProtKB">
        <authorList>
            <consortium name="RefSeq"/>
        </authorList>
    </citation>
    <scope>IDENTIFICATION</scope>
</reference>
<dbReference type="InParanoid" id="A0A6P7MNZ1"/>
<keyword evidence="10" id="KW-1185">Reference proteome</keyword>
<name>A0A6P7MNZ1_BETSP</name>
<dbReference type="GO" id="GO:0004497">
    <property type="term" value="F:monooxygenase activity"/>
    <property type="evidence" value="ECO:0007669"/>
    <property type="project" value="UniProtKB-KW"/>
</dbReference>
<dbReference type="GO" id="GO:0005743">
    <property type="term" value="C:mitochondrial inner membrane"/>
    <property type="evidence" value="ECO:0007669"/>
    <property type="project" value="TreeGrafter"/>
</dbReference>
<comment type="similarity">
    <text evidence="2 9">Belongs to the cytochrome P450 family.</text>
</comment>
<proteinExistence type="inferred from homology"/>
<keyword evidence="7 9" id="KW-0503">Monooxygenase</keyword>
<dbReference type="SUPFAM" id="SSF48264">
    <property type="entry name" value="Cytochrome P450"/>
    <property type="match status" value="1"/>
</dbReference>
<evidence type="ECO:0000256" key="2">
    <source>
        <dbReference type="ARBA" id="ARBA00010617"/>
    </source>
</evidence>
<evidence type="ECO:0000256" key="8">
    <source>
        <dbReference type="PIRSR" id="PIRSR602401-1"/>
    </source>
</evidence>